<comment type="caution">
    <text evidence="2">The sequence shown here is derived from an EMBL/GenBank/DDBJ whole genome shotgun (WGS) entry which is preliminary data.</text>
</comment>
<feature type="domain" description="HTH cro/C1-type" evidence="1">
    <location>
        <begin position="9"/>
        <end position="40"/>
    </location>
</feature>
<dbReference type="Proteomes" id="UP001203423">
    <property type="component" value="Unassembled WGS sequence"/>
</dbReference>
<dbReference type="PROSITE" id="PS50943">
    <property type="entry name" value="HTH_CROC1"/>
    <property type="match status" value="1"/>
</dbReference>
<dbReference type="RefSeq" id="WP_248938618.1">
    <property type="nucleotide sequence ID" value="NZ_JAKIKS010000004.1"/>
</dbReference>
<evidence type="ECO:0000259" key="1">
    <source>
        <dbReference type="PROSITE" id="PS50943"/>
    </source>
</evidence>
<dbReference type="SUPFAM" id="SSF47413">
    <property type="entry name" value="lambda repressor-like DNA-binding domains"/>
    <property type="match status" value="1"/>
</dbReference>
<dbReference type="Gene3D" id="1.10.260.40">
    <property type="entry name" value="lambda repressor-like DNA-binding domains"/>
    <property type="match status" value="1"/>
</dbReference>
<reference evidence="2 3" key="1">
    <citation type="submission" date="2022-01" db="EMBL/GenBank/DDBJ databases">
        <title>Whole genome-based taxonomy of the Shewanellaceae.</title>
        <authorList>
            <person name="Martin-Rodriguez A.J."/>
        </authorList>
    </citation>
    <scope>NUCLEOTIDE SEQUENCE [LARGE SCALE GENOMIC DNA]</scope>
    <source>
        <strain evidence="2 3">DSM 17177</strain>
    </source>
</reference>
<name>A0ABT0L6P6_9GAMM</name>
<sequence>MSITLGEKFKLIRETFGLSQVKFAEKLEISLSSYKKYESGFQEVGRPALQKVASDPDCVKYALWLVADITNPEAGQIAPGDTEPEQAKVAAQLKQEEYEAQAAKVLTDALMMFCYLDWFTPNKDKMNFDDCAKLLLKDLQPVINQRFETNQKIQAIKSA</sequence>
<organism evidence="2 3">
    <name type="scientific">Shewanella surugensis</name>
    <dbReference type="NCBI Taxonomy" id="212020"/>
    <lineage>
        <taxon>Bacteria</taxon>
        <taxon>Pseudomonadati</taxon>
        <taxon>Pseudomonadota</taxon>
        <taxon>Gammaproteobacteria</taxon>
        <taxon>Alteromonadales</taxon>
        <taxon>Shewanellaceae</taxon>
        <taxon>Shewanella</taxon>
    </lineage>
</organism>
<dbReference type="CDD" id="cd00093">
    <property type="entry name" value="HTH_XRE"/>
    <property type="match status" value="1"/>
</dbReference>
<dbReference type="EMBL" id="JAKIKS010000004">
    <property type="protein sequence ID" value="MCL1123335.1"/>
    <property type="molecule type" value="Genomic_DNA"/>
</dbReference>
<evidence type="ECO:0000313" key="3">
    <source>
        <dbReference type="Proteomes" id="UP001203423"/>
    </source>
</evidence>
<dbReference type="InterPro" id="IPR001387">
    <property type="entry name" value="Cro/C1-type_HTH"/>
</dbReference>
<accession>A0ABT0L6P6</accession>
<protein>
    <submittedName>
        <fullName evidence="2">Helix-turn-helix transcriptional regulator</fullName>
    </submittedName>
</protein>
<dbReference type="InterPro" id="IPR010982">
    <property type="entry name" value="Lambda_DNA-bd_dom_sf"/>
</dbReference>
<keyword evidence="3" id="KW-1185">Reference proteome</keyword>
<gene>
    <name evidence="2" type="ORF">L2764_02260</name>
</gene>
<dbReference type="Pfam" id="PF01381">
    <property type="entry name" value="HTH_3"/>
    <property type="match status" value="1"/>
</dbReference>
<proteinExistence type="predicted"/>
<evidence type="ECO:0000313" key="2">
    <source>
        <dbReference type="EMBL" id="MCL1123335.1"/>
    </source>
</evidence>